<dbReference type="EMBL" id="MT142484">
    <property type="protein sequence ID" value="QJA82326.1"/>
    <property type="molecule type" value="Genomic_DNA"/>
</dbReference>
<protein>
    <submittedName>
        <fullName evidence="1">Uncharacterized protein</fullName>
    </submittedName>
</protein>
<sequence>MKFCLAGNFPQLGNFELEKLAVDQVHQMGEEYHRLGSFFYKKETETILRLKGKEEKNEIHEEGSTESI</sequence>
<dbReference type="AlphaFoldDB" id="A0A6M3KJZ1"/>
<evidence type="ECO:0000313" key="1">
    <source>
        <dbReference type="EMBL" id="QJA82326.1"/>
    </source>
</evidence>
<dbReference type="EMBL" id="MT142627">
    <property type="protein sequence ID" value="QJA86285.1"/>
    <property type="molecule type" value="Genomic_DNA"/>
</dbReference>
<organism evidence="1">
    <name type="scientific">viral metagenome</name>
    <dbReference type="NCBI Taxonomy" id="1070528"/>
    <lineage>
        <taxon>unclassified sequences</taxon>
        <taxon>metagenomes</taxon>
        <taxon>organismal metagenomes</taxon>
    </lineage>
</organism>
<accession>A0A6M3KJZ1</accession>
<evidence type="ECO:0000313" key="2">
    <source>
        <dbReference type="EMBL" id="QJA86285.1"/>
    </source>
</evidence>
<gene>
    <name evidence="1" type="ORF">MM415A00428_0044</name>
    <name evidence="2" type="ORF">MM415B02099_0008</name>
</gene>
<proteinExistence type="predicted"/>
<name>A0A6M3KJZ1_9ZZZZ</name>
<reference evidence="1" key="1">
    <citation type="submission" date="2020-03" db="EMBL/GenBank/DDBJ databases">
        <title>The deep terrestrial virosphere.</title>
        <authorList>
            <person name="Holmfeldt K."/>
            <person name="Nilsson E."/>
            <person name="Simone D."/>
            <person name="Lopez-Fernandez M."/>
            <person name="Wu X."/>
            <person name="de Brujin I."/>
            <person name="Lundin D."/>
            <person name="Andersson A."/>
            <person name="Bertilsson S."/>
            <person name="Dopson M."/>
        </authorList>
    </citation>
    <scope>NUCLEOTIDE SEQUENCE</scope>
    <source>
        <strain evidence="1">MM415A00428</strain>
        <strain evidence="2">MM415B02099</strain>
    </source>
</reference>